<dbReference type="Gene3D" id="3.40.50.1820">
    <property type="entry name" value="alpha/beta hydrolase"/>
    <property type="match status" value="1"/>
</dbReference>
<dbReference type="GO" id="GO:0016787">
    <property type="term" value="F:hydrolase activity"/>
    <property type="evidence" value="ECO:0007669"/>
    <property type="project" value="InterPro"/>
</dbReference>
<sequence>MSPHPLTQELVELPGGLKLELSLTCPSVYPSQALPTSEGKLAICLHPWSWLGGQMDDPVLRAVEDVLLELGFYVIRYNSRGVGRSSGWPSFTGTTEGQDLRLLVEWALTQIPNIKSVVIFGYSYGSLISSLFPIPPGTYQDLSHSPIVPPRTSIMVDRILREVLHLDAECSTTRSPSKHSSDIQ</sequence>
<comment type="caution">
    <text evidence="2">The sequence shown here is derived from an EMBL/GenBank/DDBJ whole genome shotgun (WGS) entry which is preliminary data.</text>
</comment>
<name>A0AAW0GMQ8_9APHY</name>
<proteinExistence type="predicted"/>
<dbReference type="Pfam" id="PF02129">
    <property type="entry name" value="Peptidase_S15"/>
    <property type="match status" value="1"/>
</dbReference>
<dbReference type="AlphaFoldDB" id="A0AAW0GMQ8"/>
<keyword evidence="3" id="KW-1185">Reference proteome</keyword>
<protein>
    <recommendedName>
        <fullName evidence="1">Xaa-Pro dipeptidyl-peptidase-like domain-containing protein</fullName>
    </recommendedName>
</protein>
<dbReference type="PANTHER" id="PTHR42103:SF2">
    <property type="entry name" value="AB HYDROLASE-1 DOMAIN-CONTAINING PROTEIN"/>
    <property type="match status" value="1"/>
</dbReference>
<dbReference type="SUPFAM" id="SSF53474">
    <property type="entry name" value="alpha/beta-Hydrolases"/>
    <property type="match status" value="1"/>
</dbReference>
<evidence type="ECO:0000259" key="1">
    <source>
        <dbReference type="Pfam" id="PF02129"/>
    </source>
</evidence>
<dbReference type="InterPro" id="IPR029058">
    <property type="entry name" value="AB_hydrolase_fold"/>
</dbReference>
<dbReference type="EMBL" id="JASBNA010000006">
    <property type="protein sequence ID" value="KAK7690445.1"/>
    <property type="molecule type" value="Genomic_DNA"/>
</dbReference>
<evidence type="ECO:0000313" key="3">
    <source>
        <dbReference type="Proteomes" id="UP001385951"/>
    </source>
</evidence>
<dbReference type="Proteomes" id="UP001385951">
    <property type="component" value="Unassembled WGS sequence"/>
</dbReference>
<reference evidence="2 3" key="1">
    <citation type="submission" date="2022-09" db="EMBL/GenBank/DDBJ databases">
        <authorList>
            <person name="Palmer J.M."/>
        </authorList>
    </citation>
    <scope>NUCLEOTIDE SEQUENCE [LARGE SCALE GENOMIC DNA]</scope>
    <source>
        <strain evidence="2 3">DSM 7382</strain>
    </source>
</reference>
<feature type="domain" description="Xaa-Pro dipeptidyl-peptidase-like" evidence="1">
    <location>
        <begin position="37"/>
        <end position="130"/>
    </location>
</feature>
<organism evidence="2 3">
    <name type="scientific">Cerrena zonata</name>
    <dbReference type="NCBI Taxonomy" id="2478898"/>
    <lineage>
        <taxon>Eukaryota</taxon>
        <taxon>Fungi</taxon>
        <taxon>Dikarya</taxon>
        <taxon>Basidiomycota</taxon>
        <taxon>Agaricomycotina</taxon>
        <taxon>Agaricomycetes</taxon>
        <taxon>Polyporales</taxon>
        <taxon>Cerrenaceae</taxon>
        <taxon>Cerrena</taxon>
    </lineage>
</organism>
<evidence type="ECO:0000313" key="2">
    <source>
        <dbReference type="EMBL" id="KAK7690445.1"/>
    </source>
</evidence>
<accession>A0AAW0GMQ8</accession>
<dbReference type="InterPro" id="IPR000383">
    <property type="entry name" value="Xaa-Pro-like_dom"/>
</dbReference>
<gene>
    <name evidence="2" type="ORF">QCA50_005543</name>
</gene>
<dbReference type="PANTHER" id="PTHR42103">
    <property type="entry name" value="ALPHA/BETA-HYDROLASES SUPERFAMILY PROTEIN"/>
    <property type="match status" value="1"/>
</dbReference>